<name>A0A0F9KNS1_9ZZZZ</name>
<dbReference type="SUPFAM" id="SSF54060">
    <property type="entry name" value="His-Me finger endonucleases"/>
    <property type="match status" value="1"/>
</dbReference>
<dbReference type="Pfam" id="PF02945">
    <property type="entry name" value="Endonuclease_7"/>
    <property type="match status" value="1"/>
</dbReference>
<reference evidence="1" key="1">
    <citation type="journal article" date="2015" name="Nature">
        <title>Complex archaea that bridge the gap between prokaryotes and eukaryotes.</title>
        <authorList>
            <person name="Spang A."/>
            <person name="Saw J.H."/>
            <person name="Jorgensen S.L."/>
            <person name="Zaremba-Niedzwiedzka K."/>
            <person name="Martijn J."/>
            <person name="Lind A.E."/>
            <person name="van Eijk R."/>
            <person name="Schleper C."/>
            <person name="Guy L."/>
            <person name="Ettema T.J."/>
        </authorList>
    </citation>
    <scope>NUCLEOTIDE SEQUENCE</scope>
</reference>
<evidence type="ECO:0000313" key="1">
    <source>
        <dbReference type="EMBL" id="KKM23778.1"/>
    </source>
</evidence>
<feature type="non-terminal residue" evidence="1">
    <location>
        <position position="1"/>
    </location>
</feature>
<dbReference type="EMBL" id="LAZR01013054">
    <property type="protein sequence ID" value="KKM23778.1"/>
    <property type="molecule type" value="Genomic_DNA"/>
</dbReference>
<organism evidence="1">
    <name type="scientific">marine sediment metagenome</name>
    <dbReference type="NCBI Taxonomy" id="412755"/>
    <lineage>
        <taxon>unclassified sequences</taxon>
        <taxon>metagenomes</taxon>
        <taxon>ecological metagenomes</taxon>
    </lineage>
</organism>
<dbReference type="Gene3D" id="3.40.1800.10">
    <property type="entry name" value="His-Me finger endonucleases"/>
    <property type="match status" value="1"/>
</dbReference>
<dbReference type="InterPro" id="IPR038563">
    <property type="entry name" value="Endonuclease_7_sf"/>
</dbReference>
<protein>
    <recommendedName>
        <fullName evidence="2">Recombination endonuclease VII</fullName>
    </recommendedName>
</protein>
<proteinExistence type="predicted"/>
<sequence>CGTVRPLVEFSVSVRYKDGRQSWCKQCFATYSRKRNRRLSRRKRVKIPVEQKCSTCGVVKPSSMFSPDRTNLHGIGACCKTCRRIRLRAQRYGLSVEALTTLLQSHDGCCQICARAFEAGRRPVIDHSHETGAIRGLLCASCNRALGMMEDNAEWLLAAVAYIRKAHG</sequence>
<evidence type="ECO:0008006" key="2">
    <source>
        <dbReference type="Google" id="ProtNLM"/>
    </source>
</evidence>
<accession>A0A0F9KNS1</accession>
<dbReference type="AlphaFoldDB" id="A0A0F9KNS1"/>
<comment type="caution">
    <text evidence="1">The sequence shown here is derived from an EMBL/GenBank/DDBJ whole genome shotgun (WGS) entry which is preliminary data.</text>
</comment>
<gene>
    <name evidence="1" type="ORF">LCGC14_1611700</name>
</gene>
<dbReference type="InterPro" id="IPR044925">
    <property type="entry name" value="His-Me_finger_sf"/>
</dbReference>
<dbReference type="InterPro" id="IPR004211">
    <property type="entry name" value="Endonuclease_7"/>
</dbReference>